<dbReference type="SMR" id="A0A0A1V0X1"/>
<sequence>MAPPFTDDPESQRPSTSRLSQDSLSSVSTTSLVFDRIQEEMDRDPSASRSARRDLLPATKDEGDFDENASETGAFLGPPGVPLQRQPMDRGFRRILIIIGAVFVGAWLAGLGIFVLSGSYKHESDSEHDPDANSRGSGKAVTMDQVFGGFWSARSHSISWIADPDGGDGLLLEVNTANGYLVVEDVRADKESTDTNAGQTADTQPAKPRVLMRDPYFMYHGEIKRPDWNEPSPDLKKVLLAVKREKNWRHSFQATYFILDVETAQVQPLVPDNVNAKVQLANWSPTSDAISFTMDNNIYIRRLNQANDVVQITKDGGPEYFYGIPDWVYEEEVFAGRSATWWSDDGKYLAFLRTNETAVPEYAIEYYIQRPSGKKPAVGEEAYPEIRKIKYPKPGAHNPVVDVQYYDVSKGDVFSISAPDEFPDHDRIISNVLWAGNKVLLKQSNRIGDFLKVILVDPSQREAKIVNSINIAEIDGGWFEISHTMTYIPADPSKGRQQDGYVDTVIHEGYEHIGYFTPIDNPKPIMLTSGSWEVEDAPSAVDLNNNLVYFVATKESSIQRHVYSVKLDGTNLTPLTNTSSEGYYTVSFSSRSGFALLSYKGPKIPYQKVISTPSIPIQFSRTIEDNADLADKAKKHELPILKYGTLQLPNGISVNYLERRPPHFNPKKKYPILFQQYSGPKSQTVTKKFAVDFQSYVASSLGYLVVTIDPRGTGFLGRQHRVVVRSQLGVLEAQDHIAAAKHYSSLPYVDPSRLAIWGWSYGGFQTLKTLEVDAGDTFSYGMAVAPVTDWRFYDSIYTERYMRLPQDNTAGYDASAVRNATALGMNKRFLIMHGSADDNVHFQNSLKLLDYLDLAGIENYDVHVFPDSDHSIAFHGANRMVYDRLNNWLVNAFNGEWLKIADPKPIDTKKRRHVS</sequence>
<dbReference type="eggNOG" id="KOG2100">
    <property type="taxonomic scope" value="Eukaryota"/>
</dbReference>
<dbReference type="GO" id="GO:0004177">
    <property type="term" value="F:aminopeptidase activity"/>
    <property type="evidence" value="ECO:0007669"/>
    <property type="project" value="UniProtKB-KW"/>
</dbReference>
<evidence type="ECO:0000256" key="8">
    <source>
        <dbReference type="ARBA" id="ARBA00022554"/>
    </source>
</evidence>
<dbReference type="InterPro" id="IPR001375">
    <property type="entry name" value="Peptidase_S9_cat"/>
</dbReference>
<evidence type="ECO:0000256" key="14">
    <source>
        <dbReference type="ARBA" id="ARBA00022989"/>
    </source>
</evidence>
<evidence type="ECO:0000256" key="2">
    <source>
        <dbReference type="ARBA" id="ARBA00002218"/>
    </source>
</evidence>
<dbReference type="HOGENOM" id="CLU_006105_0_1_1"/>
<dbReference type="Pfam" id="PF00326">
    <property type="entry name" value="Peptidase_S9"/>
    <property type="match status" value="1"/>
</dbReference>
<proteinExistence type="inferred from homology"/>
<evidence type="ECO:0000259" key="19">
    <source>
        <dbReference type="Pfam" id="PF00326"/>
    </source>
</evidence>
<evidence type="ECO:0000256" key="9">
    <source>
        <dbReference type="ARBA" id="ARBA00022670"/>
    </source>
</evidence>
<dbReference type="GO" id="GO:0008239">
    <property type="term" value="F:dipeptidyl-peptidase activity"/>
    <property type="evidence" value="ECO:0007669"/>
    <property type="project" value="UniProtKB-EC"/>
</dbReference>
<keyword evidence="14 18" id="KW-1133">Transmembrane helix</keyword>
<evidence type="ECO:0000256" key="6">
    <source>
        <dbReference type="ARBA" id="ARBA00014118"/>
    </source>
</evidence>
<evidence type="ECO:0000256" key="17">
    <source>
        <dbReference type="SAM" id="MobiDB-lite"/>
    </source>
</evidence>
<keyword evidence="10 18" id="KW-0812">Transmembrane</keyword>
<evidence type="ECO:0000256" key="12">
    <source>
        <dbReference type="ARBA" id="ARBA00022825"/>
    </source>
</evidence>
<feature type="region of interest" description="Disordered" evidence="17">
    <location>
        <begin position="1"/>
        <end position="82"/>
    </location>
</feature>
<dbReference type="SUPFAM" id="SSF82171">
    <property type="entry name" value="DPP6 N-terminal domain-like"/>
    <property type="match status" value="1"/>
</dbReference>
<dbReference type="InterPro" id="IPR002469">
    <property type="entry name" value="Peptidase_S9B_N"/>
</dbReference>
<feature type="domain" description="Dipeptidylpeptidase IV N-terminal" evidence="20">
    <location>
        <begin position="232"/>
        <end position="606"/>
    </location>
</feature>
<keyword evidence="8" id="KW-0926">Vacuole</keyword>
<keyword evidence="13" id="KW-0735">Signal-anchor</keyword>
<feature type="transmembrane region" description="Helical" evidence="18">
    <location>
        <begin position="95"/>
        <end position="116"/>
    </location>
</feature>
<comment type="caution">
    <text evidence="21">The sequence shown here is derived from an EMBL/GenBank/DDBJ whole genome shotgun (WGS) entry which is preliminary data.</text>
</comment>
<evidence type="ECO:0000256" key="18">
    <source>
        <dbReference type="SAM" id="Phobius"/>
    </source>
</evidence>
<evidence type="ECO:0000256" key="1">
    <source>
        <dbReference type="ARBA" id="ARBA00001257"/>
    </source>
</evidence>
<dbReference type="Pfam" id="PF00930">
    <property type="entry name" value="DPPIV_N"/>
    <property type="match status" value="1"/>
</dbReference>
<gene>
    <name evidence="21" type="ORF">X797_003086</name>
</gene>
<dbReference type="EMBL" id="JELW01000003">
    <property type="protein sequence ID" value="EXV03286.1"/>
    <property type="molecule type" value="Genomic_DNA"/>
</dbReference>
<keyword evidence="7" id="KW-0031">Aminopeptidase</keyword>
<comment type="function">
    <text evidence="2">Type IV dipeptidyl-peptidase which removes N-terminal dipeptides sequentially from polypeptides having unsubstituted N-termini provided that the penultimate residue is proline.</text>
</comment>
<dbReference type="Gene3D" id="3.40.50.1820">
    <property type="entry name" value="alpha/beta hydrolase"/>
    <property type="match status" value="1"/>
</dbReference>
<dbReference type="PANTHER" id="PTHR11731:SF200">
    <property type="entry name" value="DIPEPTIDYL PEPTIDASE 10, ISOFORM B"/>
    <property type="match status" value="1"/>
</dbReference>
<dbReference type="AlphaFoldDB" id="A0A0A1V0X1"/>
<reference evidence="21 22" key="1">
    <citation type="submission" date="2014-02" db="EMBL/GenBank/DDBJ databases">
        <title>The genome sequence of the entomopathogenic fungus Metarhizium robertsii ARSEF 2575.</title>
        <authorList>
            <person name="Giuliano Garisto Donzelli B."/>
            <person name="Roe B.A."/>
            <person name="Macmil S.L."/>
            <person name="Krasnoff S.B."/>
            <person name="Gibson D.M."/>
        </authorList>
    </citation>
    <scope>NUCLEOTIDE SEQUENCE [LARGE SCALE GENOMIC DNA]</scope>
    <source>
        <strain evidence="21 22">ARSEF 2575</strain>
    </source>
</reference>
<keyword evidence="9" id="KW-0645">Protease</keyword>
<feature type="compositionally biased region" description="Basic and acidic residues" evidence="17">
    <location>
        <begin position="36"/>
        <end position="62"/>
    </location>
</feature>
<dbReference type="PANTHER" id="PTHR11731">
    <property type="entry name" value="PROTEASE FAMILY S9B,C DIPEPTIDYL-PEPTIDASE IV-RELATED"/>
    <property type="match status" value="1"/>
</dbReference>
<accession>A0A0A1V0X1</accession>
<dbReference type="InterPro" id="IPR029058">
    <property type="entry name" value="AB_hydrolase_fold"/>
</dbReference>
<evidence type="ECO:0000256" key="15">
    <source>
        <dbReference type="ARBA" id="ARBA00023136"/>
    </source>
</evidence>
<evidence type="ECO:0000313" key="22">
    <source>
        <dbReference type="Proteomes" id="UP000030151"/>
    </source>
</evidence>
<name>A0A0A1V0X1_9HYPO</name>
<comment type="catalytic activity">
    <reaction evidence="1">
        <text>Release of an N-terminal dipeptide, Xaa-Yaa-|-Zaa-, from a polypeptide, preferentially when Yaa is Pro, provided Zaa is neither Pro nor hydroxyproline.</text>
        <dbReference type="EC" id="3.4.14.5"/>
    </reaction>
</comment>
<dbReference type="Gene3D" id="2.140.10.30">
    <property type="entry name" value="Dipeptidylpeptidase IV, N-terminal domain"/>
    <property type="match status" value="1"/>
</dbReference>
<dbReference type="GO" id="GO:0005774">
    <property type="term" value="C:vacuolar membrane"/>
    <property type="evidence" value="ECO:0007669"/>
    <property type="project" value="UniProtKB-SubCell"/>
</dbReference>
<evidence type="ECO:0000256" key="7">
    <source>
        <dbReference type="ARBA" id="ARBA00022438"/>
    </source>
</evidence>
<evidence type="ECO:0000256" key="4">
    <source>
        <dbReference type="ARBA" id="ARBA00006150"/>
    </source>
</evidence>
<keyword evidence="16" id="KW-0325">Glycoprotein</keyword>
<evidence type="ECO:0000256" key="10">
    <source>
        <dbReference type="ARBA" id="ARBA00022692"/>
    </source>
</evidence>
<keyword evidence="12" id="KW-0720">Serine protease</keyword>
<organism evidence="21 22">
    <name type="scientific">Metarhizium robertsii</name>
    <dbReference type="NCBI Taxonomy" id="568076"/>
    <lineage>
        <taxon>Eukaryota</taxon>
        <taxon>Fungi</taxon>
        <taxon>Dikarya</taxon>
        <taxon>Ascomycota</taxon>
        <taxon>Pezizomycotina</taxon>
        <taxon>Sordariomycetes</taxon>
        <taxon>Hypocreomycetidae</taxon>
        <taxon>Hypocreales</taxon>
        <taxon>Clavicipitaceae</taxon>
        <taxon>Metarhizium</taxon>
    </lineage>
</organism>
<evidence type="ECO:0000256" key="5">
    <source>
        <dbReference type="ARBA" id="ARBA00012062"/>
    </source>
</evidence>
<comment type="similarity">
    <text evidence="4">Belongs to the peptidase S9B family.</text>
</comment>
<feature type="compositionally biased region" description="Low complexity" evidence="17">
    <location>
        <begin position="15"/>
        <end position="32"/>
    </location>
</feature>
<evidence type="ECO:0000256" key="3">
    <source>
        <dbReference type="ARBA" id="ARBA00004576"/>
    </source>
</evidence>
<dbReference type="Proteomes" id="UP000030151">
    <property type="component" value="Unassembled WGS sequence"/>
</dbReference>
<dbReference type="GO" id="GO:0005886">
    <property type="term" value="C:plasma membrane"/>
    <property type="evidence" value="ECO:0007669"/>
    <property type="project" value="TreeGrafter"/>
</dbReference>
<evidence type="ECO:0000256" key="16">
    <source>
        <dbReference type="ARBA" id="ARBA00023180"/>
    </source>
</evidence>
<dbReference type="SUPFAM" id="SSF53474">
    <property type="entry name" value="alpha/beta-Hydrolases"/>
    <property type="match status" value="1"/>
</dbReference>
<keyword evidence="15 18" id="KW-0472">Membrane</keyword>
<dbReference type="GO" id="GO:0006508">
    <property type="term" value="P:proteolysis"/>
    <property type="evidence" value="ECO:0007669"/>
    <property type="project" value="UniProtKB-KW"/>
</dbReference>
<evidence type="ECO:0000259" key="20">
    <source>
        <dbReference type="Pfam" id="PF00930"/>
    </source>
</evidence>
<dbReference type="EC" id="3.4.14.5" evidence="5"/>
<evidence type="ECO:0000256" key="11">
    <source>
        <dbReference type="ARBA" id="ARBA00022801"/>
    </source>
</evidence>
<protein>
    <recommendedName>
        <fullName evidence="6">Probable dipeptidyl-aminopeptidase B</fullName>
        <ecNumber evidence="5">3.4.14.5</ecNumber>
    </recommendedName>
</protein>
<dbReference type="OrthoDB" id="16520at2759"/>
<keyword evidence="11" id="KW-0378">Hydrolase</keyword>
<dbReference type="GO" id="GO:0008236">
    <property type="term" value="F:serine-type peptidase activity"/>
    <property type="evidence" value="ECO:0007669"/>
    <property type="project" value="UniProtKB-KW"/>
</dbReference>
<dbReference type="InterPro" id="IPR050278">
    <property type="entry name" value="Serine_Prot_S9B/DPPIV"/>
</dbReference>
<evidence type="ECO:0000313" key="21">
    <source>
        <dbReference type="EMBL" id="EXV03286.1"/>
    </source>
</evidence>
<dbReference type="FunFam" id="3.40.50.1820:FF:000003">
    <property type="entry name" value="Dipeptidyl peptidase 4"/>
    <property type="match status" value="1"/>
</dbReference>
<feature type="domain" description="Peptidase S9 prolyl oligopeptidase catalytic" evidence="19">
    <location>
        <begin position="691"/>
        <end position="895"/>
    </location>
</feature>
<comment type="subcellular location">
    <subcellularLocation>
        <location evidence="3">Vacuole membrane</location>
        <topology evidence="3">Single-pass type II membrane protein</topology>
    </subcellularLocation>
</comment>
<evidence type="ECO:0000256" key="13">
    <source>
        <dbReference type="ARBA" id="ARBA00022968"/>
    </source>
</evidence>